<feature type="domain" description="PDZ" evidence="6">
    <location>
        <begin position="256"/>
        <end position="336"/>
    </location>
</feature>
<keyword evidence="2" id="KW-0645">Protease</keyword>
<dbReference type="Pfam" id="PF13180">
    <property type="entry name" value="PDZ_2"/>
    <property type="match status" value="1"/>
</dbReference>
<dbReference type="InterPro" id="IPR001478">
    <property type="entry name" value="PDZ"/>
</dbReference>
<dbReference type="GO" id="GO:0006515">
    <property type="term" value="P:protein quality control for misfolded or incompletely synthesized proteins"/>
    <property type="evidence" value="ECO:0007669"/>
    <property type="project" value="TreeGrafter"/>
</dbReference>
<keyword evidence="5" id="KW-0812">Transmembrane</keyword>
<evidence type="ECO:0000256" key="4">
    <source>
        <dbReference type="ARBA" id="ARBA00022825"/>
    </source>
</evidence>
<sequence>MKLLDFIKYIVQSASYGVLAAVILILLVPELRTQLANSTFVQGEPTEEAPLSYAKAVNRAGPAVVNIYSTDINNSRSYARTARNNTRLGSGVIMDANGYILTNYHVVQNADLVSVWLQNGQRYDAVLIGFDIFTDLAVLKVEATNLPVIPQREDLDSLSGDVVLAIGNPLNLGQTVTQGIISAIGRNGLSSTSYLQFLQMDAAINEGNSGGALVNTNGELVGINSRKFTQRNPQLNVQGIFFAVPYKLANKIMQKIIEQGRVIRGWLGVDTRQLPANNKGFIITAVTPNSPAFKAGLKIGDLVYQIDDIAITDVPQALDIVAETPPGTTINIGLYRKNQALTIPVVIAELNTIPK</sequence>
<keyword evidence="3" id="KW-0378">Hydrolase</keyword>
<dbReference type="PANTHER" id="PTHR22939:SF101">
    <property type="entry name" value="PERIPLASMIC PH-DEPENDENT SERINE ENDOPROTEASE DEGQ"/>
    <property type="match status" value="1"/>
</dbReference>
<dbReference type="InterPro" id="IPR009003">
    <property type="entry name" value="Peptidase_S1_PA"/>
</dbReference>
<dbReference type="Proteomes" id="UP000568664">
    <property type="component" value="Unassembled WGS sequence"/>
</dbReference>
<evidence type="ECO:0000256" key="1">
    <source>
        <dbReference type="ARBA" id="ARBA00010541"/>
    </source>
</evidence>
<reference evidence="7 8" key="1">
    <citation type="submission" date="2020-04" db="EMBL/GenBank/DDBJ databases">
        <title>Thalassotalea sp. M1531, isolated from the surface of marine red alga.</title>
        <authorList>
            <person name="Pang L."/>
            <person name="Lu D.-C."/>
        </authorList>
    </citation>
    <scope>NUCLEOTIDE SEQUENCE [LARGE SCALE GENOMIC DNA]</scope>
    <source>
        <strain evidence="7 8">M1531</strain>
    </source>
</reference>
<protein>
    <submittedName>
        <fullName evidence="7">PDZ domain-containing protein</fullName>
    </submittedName>
</protein>
<evidence type="ECO:0000313" key="8">
    <source>
        <dbReference type="Proteomes" id="UP000568664"/>
    </source>
</evidence>
<proteinExistence type="inferred from homology"/>
<dbReference type="PRINTS" id="PR00834">
    <property type="entry name" value="PROTEASES2C"/>
</dbReference>
<comment type="similarity">
    <text evidence="1">Belongs to the peptidase S1C family.</text>
</comment>
<dbReference type="SUPFAM" id="SSF50156">
    <property type="entry name" value="PDZ domain-like"/>
    <property type="match status" value="1"/>
</dbReference>
<dbReference type="Gene3D" id="2.30.42.10">
    <property type="match status" value="1"/>
</dbReference>
<dbReference type="RefSeq" id="WP_169075275.1">
    <property type="nucleotide sequence ID" value="NZ_JABBXH010000003.1"/>
</dbReference>
<dbReference type="Gene3D" id="2.40.10.10">
    <property type="entry name" value="Trypsin-like serine proteases"/>
    <property type="match status" value="2"/>
</dbReference>
<feature type="transmembrane region" description="Helical" evidence="5">
    <location>
        <begin position="6"/>
        <end position="28"/>
    </location>
</feature>
<name>A0A7Y0LCC9_9GAMM</name>
<dbReference type="InterPro" id="IPR001940">
    <property type="entry name" value="Peptidase_S1C"/>
</dbReference>
<evidence type="ECO:0000313" key="7">
    <source>
        <dbReference type="EMBL" id="NMP31948.1"/>
    </source>
</evidence>
<dbReference type="Pfam" id="PF13365">
    <property type="entry name" value="Trypsin_2"/>
    <property type="match status" value="1"/>
</dbReference>
<keyword evidence="5" id="KW-0472">Membrane</keyword>
<dbReference type="PROSITE" id="PS50106">
    <property type="entry name" value="PDZ"/>
    <property type="match status" value="1"/>
</dbReference>
<dbReference type="GO" id="GO:0004252">
    <property type="term" value="F:serine-type endopeptidase activity"/>
    <property type="evidence" value="ECO:0007669"/>
    <property type="project" value="InterPro"/>
</dbReference>
<dbReference type="EMBL" id="JABBXH010000003">
    <property type="protein sequence ID" value="NMP31948.1"/>
    <property type="molecule type" value="Genomic_DNA"/>
</dbReference>
<comment type="caution">
    <text evidence="7">The sequence shown here is derived from an EMBL/GenBank/DDBJ whole genome shotgun (WGS) entry which is preliminary data.</text>
</comment>
<evidence type="ECO:0000256" key="3">
    <source>
        <dbReference type="ARBA" id="ARBA00022801"/>
    </source>
</evidence>
<keyword evidence="5" id="KW-1133">Transmembrane helix</keyword>
<dbReference type="SUPFAM" id="SSF50494">
    <property type="entry name" value="Trypsin-like serine proteases"/>
    <property type="match status" value="1"/>
</dbReference>
<accession>A0A7Y0LCC9</accession>
<gene>
    <name evidence="7" type="ORF">HII17_10250</name>
</gene>
<organism evidence="7 8">
    <name type="scientific">Thalassotalea algicola</name>
    <dbReference type="NCBI Taxonomy" id="2716224"/>
    <lineage>
        <taxon>Bacteria</taxon>
        <taxon>Pseudomonadati</taxon>
        <taxon>Pseudomonadota</taxon>
        <taxon>Gammaproteobacteria</taxon>
        <taxon>Alteromonadales</taxon>
        <taxon>Colwelliaceae</taxon>
        <taxon>Thalassotalea</taxon>
    </lineage>
</organism>
<evidence type="ECO:0000259" key="6">
    <source>
        <dbReference type="PROSITE" id="PS50106"/>
    </source>
</evidence>
<dbReference type="InterPro" id="IPR043504">
    <property type="entry name" value="Peptidase_S1_PA_chymotrypsin"/>
</dbReference>
<dbReference type="AlphaFoldDB" id="A0A7Y0LCC9"/>
<dbReference type="InterPro" id="IPR036034">
    <property type="entry name" value="PDZ_sf"/>
</dbReference>
<evidence type="ECO:0000256" key="2">
    <source>
        <dbReference type="ARBA" id="ARBA00022670"/>
    </source>
</evidence>
<dbReference type="GO" id="GO:0042597">
    <property type="term" value="C:periplasmic space"/>
    <property type="evidence" value="ECO:0007669"/>
    <property type="project" value="TreeGrafter"/>
</dbReference>
<dbReference type="PANTHER" id="PTHR22939">
    <property type="entry name" value="SERINE PROTEASE FAMILY S1C HTRA-RELATED"/>
    <property type="match status" value="1"/>
</dbReference>
<keyword evidence="4" id="KW-0720">Serine protease</keyword>
<keyword evidence="8" id="KW-1185">Reference proteome</keyword>
<dbReference type="SMART" id="SM00228">
    <property type="entry name" value="PDZ"/>
    <property type="match status" value="1"/>
</dbReference>
<evidence type="ECO:0000256" key="5">
    <source>
        <dbReference type="SAM" id="Phobius"/>
    </source>
</evidence>